<dbReference type="Proteomes" id="UP001529340">
    <property type="component" value="Unassembled WGS sequence"/>
</dbReference>
<reference evidence="3" key="1">
    <citation type="submission" date="2023-06" db="EMBL/GenBank/DDBJ databases">
        <title>Identification and characterization of horizontal gene transfer across gut microbiota members of farm animals based on homology search.</title>
        <authorList>
            <person name="Zeman M."/>
            <person name="Kubasova T."/>
            <person name="Jahodarova E."/>
            <person name="Nykrynova M."/>
            <person name="Rychlik I."/>
        </authorList>
    </citation>
    <scope>NUCLEOTIDE SEQUENCE [LARGE SCALE GENOMIC DNA]</scope>
    <source>
        <strain evidence="3">ET39</strain>
    </source>
</reference>
<reference evidence="2 3" key="3">
    <citation type="submission" date="2023-06" db="EMBL/GenBank/DDBJ databases">
        <authorList>
            <person name="Zeman M."/>
            <person name="Kubasova T."/>
            <person name="Jahodarova E."/>
            <person name="Nykrynova M."/>
            <person name="Rychlik I."/>
        </authorList>
    </citation>
    <scope>NUCLEOTIDE SEQUENCE [LARGE SCALE GENOMIC DNA]</scope>
    <source>
        <strain evidence="2 3">ET39</strain>
    </source>
</reference>
<name>A0ABT7UEE3_9FIRM</name>
<evidence type="ECO:0000313" key="2">
    <source>
        <dbReference type="EMBL" id="MDM8157994.1"/>
    </source>
</evidence>
<comment type="caution">
    <text evidence="2">The sequence shown here is derived from an EMBL/GenBank/DDBJ whole genome shotgun (WGS) entry which is preliminary data.</text>
</comment>
<evidence type="ECO:0000313" key="3">
    <source>
        <dbReference type="Proteomes" id="UP001529340"/>
    </source>
</evidence>
<gene>
    <name evidence="2" type="ORF">QUV96_10165</name>
</gene>
<proteinExistence type="predicted"/>
<evidence type="ECO:0000256" key="1">
    <source>
        <dbReference type="SAM" id="Phobius"/>
    </source>
</evidence>
<dbReference type="PROSITE" id="PS51257">
    <property type="entry name" value="PROKAR_LIPOPROTEIN"/>
    <property type="match status" value="1"/>
</dbReference>
<organism evidence="2 3">
    <name type="scientific">Amedibacillus dolichus</name>
    <dbReference type="NCBI Taxonomy" id="31971"/>
    <lineage>
        <taxon>Bacteria</taxon>
        <taxon>Bacillati</taxon>
        <taxon>Bacillota</taxon>
        <taxon>Erysipelotrichia</taxon>
        <taxon>Erysipelotrichales</taxon>
        <taxon>Erysipelotrichaceae</taxon>
        <taxon>Amedibacillus</taxon>
    </lineage>
</organism>
<feature type="transmembrane region" description="Helical" evidence="1">
    <location>
        <begin position="67"/>
        <end position="86"/>
    </location>
</feature>
<keyword evidence="3" id="KW-1185">Reference proteome</keyword>
<dbReference type="RefSeq" id="WP_289608433.1">
    <property type="nucleotide sequence ID" value="NZ_JAUDCG010000058.1"/>
</dbReference>
<accession>A0ABT7UEE3</accession>
<protein>
    <submittedName>
        <fullName evidence="2">Uncharacterized protein</fullName>
    </submittedName>
</protein>
<reference evidence="2 3" key="2">
    <citation type="submission" date="2023-06" db="EMBL/GenBank/DDBJ databases">
        <title>Identification and characterization of horizontal gene transfer across gut microbiota members of farm animals based on homology search.</title>
        <authorList>
            <person name="Schwarzerova J."/>
            <person name="Nykrynova M."/>
            <person name="Jureckova K."/>
            <person name="Cejkova D."/>
            <person name="Rychlik I."/>
        </authorList>
    </citation>
    <scope>NUCLEOTIDE SEQUENCE [LARGE SCALE GENOMIC DNA]</scope>
    <source>
        <strain evidence="2 3">ET39</strain>
    </source>
</reference>
<keyword evidence="1" id="KW-1133">Transmembrane helix</keyword>
<keyword evidence="1" id="KW-0812">Transmembrane</keyword>
<keyword evidence="1" id="KW-0472">Membrane</keyword>
<feature type="transmembrane region" description="Helical" evidence="1">
    <location>
        <begin position="21"/>
        <end position="47"/>
    </location>
</feature>
<feature type="transmembrane region" description="Helical" evidence="1">
    <location>
        <begin position="139"/>
        <end position="160"/>
    </location>
</feature>
<feature type="transmembrane region" description="Helical" evidence="1">
    <location>
        <begin position="98"/>
        <end position="119"/>
    </location>
</feature>
<sequence>MVRLKAFDDFMKWSYIRYMSFAIGGLGAILLLSCFGVISSAGSLSGGDMYSAFGGVTDLYNSFSNMSSMYTLNFFMLILFTIVIFLKMKTGGRMNYKAGYLFLGSLVTGLLCEGMIASIRNNVLNPYSFAMDAFASSIQTLGFLVLLMGCLQIAGAVLAYKEKEVLAQRTADGSSEEHTVHHTGDSEEEICALVDYLMDNKANIEFSLNEQAVDLAKEMRLPEDFSKQDIRNSYEGLDFLKKRKVRSMYQKIHASQKEGPTI</sequence>
<dbReference type="EMBL" id="JAUDCG010000058">
    <property type="protein sequence ID" value="MDM8157994.1"/>
    <property type="molecule type" value="Genomic_DNA"/>
</dbReference>